<reference evidence="1 2" key="1">
    <citation type="submission" date="2023-10" db="EMBL/GenBank/DDBJ databases">
        <title>Draft Genome Sequence of Candida saopaulonensis from a very Premature Infant with Sepsis.</title>
        <authorList>
            <person name="Ning Y."/>
            <person name="Dai R."/>
            <person name="Xiao M."/>
            <person name="Xu Y."/>
            <person name="Yan Q."/>
            <person name="Zhang L."/>
        </authorList>
    </citation>
    <scope>NUCLEOTIDE SEQUENCE [LARGE SCALE GENOMIC DNA]</scope>
    <source>
        <strain evidence="1 2">19XY460</strain>
    </source>
</reference>
<evidence type="ECO:0000313" key="2">
    <source>
        <dbReference type="Proteomes" id="UP001338582"/>
    </source>
</evidence>
<sequence length="91" mass="10893">MNINSIEESPILEQFLKSSSPIPPQYYDTEDESEFDYEEELWRLDAEEHLKLSIQQLTDLINCFFYPLLAKFLGRRTAHTIWRNVAEHIFK</sequence>
<dbReference type="EMBL" id="CP138895">
    <property type="protein sequence ID" value="WPK24106.1"/>
    <property type="molecule type" value="Genomic_DNA"/>
</dbReference>
<name>A0AAX4H6H4_9ASCO</name>
<dbReference type="Proteomes" id="UP001338582">
    <property type="component" value="Chromosome 2"/>
</dbReference>
<dbReference type="AlphaFoldDB" id="A0AAX4H6H4"/>
<keyword evidence="2" id="KW-1185">Reference proteome</keyword>
<gene>
    <name evidence="1" type="ORF">PUMCH_001362</name>
</gene>
<dbReference type="Pfam" id="PF19117">
    <property type="entry name" value="Mim2"/>
    <property type="match status" value="1"/>
</dbReference>
<dbReference type="KEGG" id="asau:88172427"/>
<dbReference type="GO" id="GO:0005739">
    <property type="term" value="C:mitochondrion"/>
    <property type="evidence" value="ECO:0007669"/>
    <property type="project" value="GOC"/>
</dbReference>
<protein>
    <submittedName>
        <fullName evidence="1">Uncharacterized protein</fullName>
    </submittedName>
</protein>
<dbReference type="InterPro" id="IPR037652">
    <property type="entry name" value="Mim2"/>
</dbReference>
<dbReference type="GO" id="GO:0045040">
    <property type="term" value="P:protein insertion into mitochondrial outer membrane"/>
    <property type="evidence" value="ECO:0007669"/>
    <property type="project" value="InterPro"/>
</dbReference>
<accession>A0AAX4H6H4</accession>
<proteinExistence type="predicted"/>
<organism evidence="1 2">
    <name type="scientific">Australozyma saopauloensis</name>
    <dbReference type="NCBI Taxonomy" id="291208"/>
    <lineage>
        <taxon>Eukaryota</taxon>
        <taxon>Fungi</taxon>
        <taxon>Dikarya</taxon>
        <taxon>Ascomycota</taxon>
        <taxon>Saccharomycotina</taxon>
        <taxon>Pichiomycetes</taxon>
        <taxon>Metschnikowiaceae</taxon>
        <taxon>Australozyma</taxon>
    </lineage>
</organism>
<dbReference type="RefSeq" id="XP_062876489.1">
    <property type="nucleotide sequence ID" value="XM_063020419.1"/>
</dbReference>
<dbReference type="GO" id="GO:0070096">
    <property type="term" value="P:mitochondrial outer membrane translocase complex assembly"/>
    <property type="evidence" value="ECO:0007669"/>
    <property type="project" value="InterPro"/>
</dbReference>
<dbReference type="GeneID" id="88172427"/>
<evidence type="ECO:0000313" key="1">
    <source>
        <dbReference type="EMBL" id="WPK24106.1"/>
    </source>
</evidence>